<dbReference type="KEGG" id="mmab:HQ865_10025"/>
<dbReference type="SUPFAM" id="SSF88723">
    <property type="entry name" value="PIN domain-like"/>
    <property type="match status" value="1"/>
</dbReference>
<dbReference type="InterPro" id="IPR041705">
    <property type="entry name" value="PIN_Sll0205"/>
</dbReference>
<accession>A0A7D4ULK8</accession>
<dbReference type="InterPro" id="IPR002716">
    <property type="entry name" value="PIN_dom"/>
</dbReference>
<dbReference type="AlphaFoldDB" id="A0A7D4ULK8"/>
<feature type="domain" description="PIN" evidence="1">
    <location>
        <begin position="3"/>
        <end position="121"/>
    </location>
</feature>
<dbReference type="InterPro" id="IPR029060">
    <property type="entry name" value="PIN-like_dom_sf"/>
</dbReference>
<dbReference type="Gene3D" id="3.40.50.1010">
    <property type="entry name" value="5'-nuclease"/>
    <property type="match status" value="1"/>
</dbReference>
<dbReference type="InterPro" id="IPR052919">
    <property type="entry name" value="TA_system_RNase"/>
</dbReference>
<organism evidence="2 3">
    <name type="scientific">Mucilaginibacter mali</name>
    <dbReference type="NCBI Taxonomy" id="2740462"/>
    <lineage>
        <taxon>Bacteria</taxon>
        <taxon>Pseudomonadati</taxon>
        <taxon>Bacteroidota</taxon>
        <taxon>Sphingobacteriia</taxon>
        <taxon>Sphingobacteriales</taxon>
        <taxon>Sphingobacteriaceae</taxon>
        <taxon>Mucilaginibacter</taxon>
    </lineage>
</organism>
<reference evidence="2 3" key="1">
    <citation type="submission" date="2020-05" db="EMBL/GenBank/DDBJ databases">
        <title>Mucilaginibacter mali sp. nov.</title>
        <authorList>
            <person name="Kim H.S."/>
            <person name="Lee K.C."/>
            <person name="Suh M.K."/>
            <person name="Kim J.-S."/>
            <person name="Han K.-I."/>
            <person name="Eom M.K."/>
            <person name="Shin Y.K."/>
            <person name="Lee J.-S."/>
        </authorList>
    </citation>
    <scope>NUCLEOTIDE SEQUENCE [LARGE SCALE GENOMIC DNA]</scope>
    <source>
        <strain evidence="2 3">G2-14</strain>
    </source>
</reference>
<name>A0A7D4ULK8_9SPHI</name>
<dbReference type="EMBL" id="CP054139">
    <property type="protein sequence ID" value="QKJ30081.1"/>
    <property type="molecule type" value="Genomic_DNA"/>
</dbReference>
<dbReference type="Proteomes" id="UP000505355">
    <property type="component" value="Chromosome"/>
</dbReference>
<dbReference type="CDD" id="cd09872">
    <property type="entry name" value="PIN_Sll0205-like"/>
    <property type="match status" value="1"/>
</dbReference>
<dbReference type="Pfam" id="PF01850">
    <property type="entry name" value="PIN"/>
    <property type="match status" value="1"/>
</dbReference>
<sequence>MNYLIDTHVLLWAITEKDKLSDTVIEILENGRNNIFVSAISFWEVSLKYSIGKLNITGFLPDQLPGLATEIGFKLVSLSPAESATYHQFTATGHRDPFDGMLMWQAIQQNLILVSKDRSIGQYKSAGLKVIW</sequence>
<evidence type="ECO:0000259" key="1">
    <source>
        <dbReference type="Pfam" id="PF01850"/>
    </source>
</evidence>
<proteinExistence type="predicted"/>
<dbReference type="PANTHER" id="PTHR36173">
    <property type="entry name" value="RIBONUCLEASE VAPC16-RELATED"/>
    <property type="match status" value="1"/>
</dbReference>
<dbReference type="RefSeq" id="WP_173414771.1">
    <property type="nucleotide sequence ID" value="NZ_CP054139.1"/>
</dbReference>
<evidence type="ECO:0000313" key="3">
    <source>
        <dbReference type="Proteomes" id="UP000505355"/>
    </source>
</evidence>
<gene>
    <name evidence="2" type="ORF">HQ865_10025</name>
</gene>
<dbReference type="PANTHER" id="PTHR36173:SF2">
    <property type="entry name" value="RIBONUCLEASE VAPC16"/>
    <property type="match status" value="1"/>
</dbReference>
<keyword evidence="3" id="KW-1185">Reference proteome</keyword>
<protein>
    <submittedName>
        <fullName evidence="2">Type II toxin-antitoxin system VapC family toxin</fullName>
    </submittedName>
</protein>
<evidence type="ECO:0000313" key="2">
    <source>
        <dbReference type="EMBL" id="QKJ30081.1"/>
    </source>
</evidence>